<feature type="non-terminal residue" evidence="1">
    <location>
        <position position="1"/>
    </location>
</feature>
<protein>
    <submittedName>
        <fullName evidence="1">10346_t:CDS:1</fullName>
    </submittedName>
</protein>
<evidence type="ECO:0000313" key="2">
    <source>
        <dbReference type="Proteomes" id="UP000789860"/>
    </source>
</evidence>
<gene>
    <name evidence="1" type="ORF">SCALOS_LOCUS9561</name>
</gene>
<dbReference type="EMBL" id="CAJVPM010030331">
    <property type="protein sequence ID" value="CAG8676331.1"/>
    <property type="molecule type" value="Genomic_DNA"/>
</dbReference>
<feature type="non-terminal residue" evidence="1">
    <location>
        <position position="336"/>
    </location>
</feature>
<keyword evidence="2" id="KW-1185">Reference proteome</keyword>
<proteinExistence type="predicted"/>
<evidence type="ECO:0000313" key="1">
    <source>
        <dbReference type="EMBL" id="CAG8676331.1"/>
    </source>
</evidence>
<accession>A0ACA9NTJ9</accession>
<reference evidence="1" key="1">
    <citation type="submission" date="2021-06" db="EMBL/GenBank/DDBJ databases">
        <authorList>
            <person name="Kallberg Y."/>
            <person name="Tangrot J."/>
            <person name="Rosling A."/>
        </authorList>
    </citation>
    <scope>NUCLEOTIDE SEQUENCE</scope>
    <source>
        <strain evidence="1">AU212A</strain>
    </source>
</reference>
<sequence length="336" mass="37897">ELGDTTRHRSSGSVEARLFVGDYSIQWLVIFNKYRDVRQDSEREFRARCDVGDATIREQSEITSTLSLHHVFTRPILASASHCTIASIYATRRRRRHPHTHHLLMDSAFDVPDSTDWLNTPLAAVAELESALHCQICKEFYDTPMITSCSHTFCSRCIRTSLSADGRCPACRASDQASKLRNNWQLQEVVSTFLVARPQAIKIAREERDKADDTKKSTKRKRAVLESDEAAAADVIEVDDSDEDASFEPEKPQDDGLVECPLGCGKRMKIESVEPHLDRCEDEKAAEKRAKSRTPVGGLSSSRTSARNTPRPQDRISELNYSLLKEGAMRKKMDEL</sequence>
<comment type="caution">
    <text evidence="1">The sequence shown here is derived from an EMBL/GenBank/DDBJ whole genome shotgun (WGS) entry which is preliminary data.</text>
</comment>
<name>A0ACA9NTJ9_9GLOM</name>
<organism evidence="1 2">
    <name type="scientific">Scutellospora calospora</name>
    <dbReference type="NCBI Taxonomy" id="85575"/>
    <lineage>
        <taxon>Eukaryota</taxon>
        <taxon>Fungi</taxon>
        <taxon>Fungi incertae sedis</taxon>
        <taxon>Mucoromycota</taxon>
        <taxon>Glomeromycotina</taxon>
        <taxon>Glomeromycetes</taxon>
        <taxon>Diversisporales</taxon>
        <taxon>Gigasporaceae</taxon>
        <taxon>Scutellospora</taxon>
    </lineage>
</organism>
<dbReference type="Proteomes" id="UP000789860">
    <property type="component" value="Unassembled WGS sequence"/>
</dbReference>